<proteinExistence type="predicted"/>
<feature type="transmembrane region" description="Helical" evidence="6">
    <location>
        <begin position="125"/>
        <end position="147"/>
    </location>
</feature>
<feature type="transmembrane region" description="Helical" evidence="6">
    <location>
        <begin position="42"/>
        <end position="64"/>
    </location>
</feature>
<evidence type="ECO:0000313" key="9">
    <source>
        <dbReference type="RefSeq" id="XP_018495218.1"/>
    </source>
</evidence>
<dbReference type="SUPFAM" id="SSF81321">
    <property type="entry name" value="Family A G protein-coupled receptor-like"/>
    <property type="match status" value="1"/>
</dbReference>
<dbReference type="InterPro" id="IPR000832">
    <property type="entry name" value="GPCR_2_secretin-like"/>
</dbReference>
<name>A0AAJ7L496_9ACAR</name>
<organism evidence="8 9">
    <name type="scientific">Galendromus occidentalis</name>
    <name type="common">western predatory mite</name>
    <dbReference type="NCBI Taxonomy" id="34638"/>
    <lineage>
        <taxon>Eukaryota</taxon>
        <taxon>Metazoa</taxon>
        <taxon>Ecdysozoa</taxon>
        <taxon>Arthropoda</taxon>
        <taxon>Chelicerata</taxon>
        <taxon>Arachnida</taxon>
        <taxon>Acari</taxon>
        <taxon>Parasitiformes</taxon>
        <taxon>Mesostigmata</taxon>
        <taxon>Gamasina</taxon>
        <taxon>Phytoseioidea</taxon>
        <taxon>Phytoseiidae</taxon>
        <taxon>Typhlodrominae</taxon>
        <taxon>Galendromus</taxon>
    </lineage>
</organism>
<dbReference type="Pfam" id="PF00002">
    <property type="entry name" value="7tm_2"/>
    <property type="match status" value="1"/>
</dbReference>
<gene>
    <name evidence="9" type="primary">LOC100901833</name>
</gene>
<dbReference type="GO" id="GO:0005886">
    <property type="term" value="C:plasma membrane"/>
    <property type="evidence" value="ECO:0007669"/>
    <property type="project" value="TreeGrafter"/>
</dbReference>
<keyword evidence="4 6" id="KW-0472">Membrane</keyword>
<feature type="transmembrane region" description="Helical" evidence="6">
    <location>
        <begin position="168"/>
        <end position="190"/>
    </location>
</feature>
<dbReference type="Gene3D" id="1.20.1070.10">
    <property type="entry name" value="Rhodopsin 7-helix transmembrane proteins"/>
    <property type="match status" value="1"/>
</dbReference>
<evidence type="ECO:0000259" key="7">
    <source>
        <dbReference type="PROSITE" id="PS50261"/>
    </source>
</evidence>
<keyword evidence="2 6" id="KW-0812">Transmembrane</keyword>
<feature type="region of interest" description="Disordered" evidence="5">
    <location>
        <begin position="253"/>
        <end position="274"/>
    </location>
</feature>
<dbReference type="GO" id="GO:0007188">
    <property type="term" value="P:adenylate cyclase-modulating G protein-coupled receptor signaling pathway"/>
    <property type="evidence" value="ECO:0007669"/>
    <property type="project" value="TreeGrafter"/>
</dbReference>
<dbReference type="PANTHER" id="PTHR45620:SF1">
    <property type="entry name" value="G-PROTEIN COUPLED RECEPTORS FAMILY 2 PROFILE 2 DOMAIN-CONTAINING PROTEIN"/>
    <property type="match status" value="1"/>
</dbReference>
<sequence length="341" mass="39308">MNLFLSFILRATIFLIKDQIFISGVGPYDNFDGNQESVFCKLFLALFHYTLMANYCWILMEGLYLHSLVFHALSNDNSSISKYTVMGWGLPLVFIVPWTAARAVWENKLCWTTNVIAWHLWIIRGPITVSIVVNFFLFVNITRVLFVKMFVSQTPMAKRYKYRKWFKSTLVLVPLFGSHYSFLLLVSIAAELLSPQVEVYWMYIDQTFSSFQGVLVALLYCFFNTEVNESMRQLSRRNPQMIYIRRVLSASRRQPPEADGRTCPRGAIRRSRSMENSCERSDFFVHDHSSNPFARKLSTTSFTDAILVHPLGAGHCNLLQVMPEVHVLTTESSKAAREGML</sequence>
<evidence type="ECO:0000256" key="4">
    <source>
        <dbReference type="ARBA" id="ARBA00023136"/>
    </source>
</evidence>
<feature type="transmembrane region" description="Helical" evidence="6">
    <location>
        <begin position="210"/>
        <end position="227"/>
    </location>
</feature>
<keyword evidence="3 6" id="KW-1133">Transmembrane helix</keyword>
<dbReference type="PANTHER" id="PTHR45620">
    <property type="entry name" value="PDF RECEPTOR-LIKE PROTEIN-RELATED"/>
    <property type="match status" value="1"/>
</dbReference>
<dbReference type="InterPro" id="IPR017983">
    <property type="entry name" value="GPCR_2_secretin-like_CS"/>
</dbReference>
<evidence type="ECO:0000256" key="1">
    <source>
        <dbReference type="ARBA" id="ARBA00004141"/>
    </source>
</evidence>
<dbReference type="RefSeq" id="XP_018495218.1">
    <property type="nucleotide sequence ID" value="XM_018639702.1"/>
</dbReference>
<dbReference type="KEGG" id="goe:100901833"/>
<dbReference type="InterPro" id="IPR050332">
    <property type="entry name" value="GPCR_2"/>
</dbReference>
<evidence type="ECO:0000256" key="3">
    <source>
        <dbReference type="ARBA" id="ARBA00022989"/>
    </source>
</evidence>
<evidence type="ECO:0000256" key="2">
    <source>
        <dbReference type="ARBA" id="ARBA00022692"/>
    </source>
</evidence>
<dbReference type="InterPro" id="IPR017981">
    <property type="entry name" value="GPCR_2-like_7TM"/>
</dbReference>
<dbReference type="Proteomes" id="UP000694867">
    <property type="component" value="Unplaced"/>
</dbReference>
<protein>
    <submittedName>
        <fullName evidence="9">Secretin receptor-like</fullName>
    </submittedName>
</protein>
<evidence type="ECO:0000256" key="5">
    <source>
        <dbReference type="SAM" id="MobiDB-lite"/>
    </source>
</evidence>
<accession>A0AAJ7L496</accession>
<dbReference type="PRINTS" id="PR00249">
    <property type="entry name" value="GPCRSECRETIN"/>
</dbReference>
<dbReference type="GeneID" id="100901833"/>
<reference evidence="9" key="1">
    <citation type="submission" date="2025-08" db="UniProtKB">
        <authorList>
            <consortium name="RefSeq"/>
        </authorList>
    </citation>
    <scope>IDENTIFICATION</scope>
</reference>
<feature type="transmembrane region" description="Helical" evidence="6">
    <location>
        <begin position="85"/>
        <end position="105"/>
    </location>
</feature>
<evidence type="ECO:0000256" key="6">
    <source>
        <dbReference type="SAM" id="Phobius"/>
    </source>
</evidence>
<comment type="subcellular location">
    <subcellularLocation>
        <location evidence="1">Membrane</location>
        <topology evidence="1">Multi-pass membrane protein</topology>
    </subcellularLocation>
</comment>
<dbReference type="GO" id="GO:0007166">
    <property type="term" value="P:cell surface receptor signaling pathway"/>
    <property type="evidence" value="ECO:0007669"/>
    <property type="project" value="InterPro"/>
</dbReference>
<dbReference type="PROSITE" id="PS50261">
    <property type="entry name" value="G_PROTEIN_RECEP_F2_4"/>
    <property type="match status" value="1"/>
</dbReference>
<dbReference type="AlphaFoldDB" id="A0AAJ7L496"/>
<feature type="domain" description="G-protein coupled receptors family 2 profile 2" evidence="7">
    <location>
        <begin position="1"/>
        <end position="224"/>
    </location>
</feature>
<dbReference type="PROSITE" id="PS00650">
    <property type="entry name" value="G_PROTEIN_RECEP_F2_2"/>
    <property type="match status" value="1"/>
</dbReference>
<dbReference type="GO" id="GO:0017046">
    <property type="term" value="F:peptide hormone binding"/>
    <property type="evidence" value="ECO:0007669"/>
    <property type="project" value="TreeGrafter"/>
</dbReference>
<evidence type="ECO:0000313" key="8">
    <source>
        <dbReference type="Proteomes" id="UP000694867"/>
    </source>
</evidence>
<dbReference type="GO" id="GO:0008528">
    <property type="term" value="F:G protein-coupled peptide receptor activity"/>
    <property type="evidence" value="ECO:0007669"/>
    <property type="project" value="TreeGrafter"/>
</dbReference>
<keyword evidence="8" id="KW-1185">Reference proteome</keyword>